<protein>
    <submittedName>
        <fullName evidence="1">Uncharacterized protein</fullName>
    </submittedName>
</protein>
<reference evidence="1" key="2">
    <citation type="journal article" date="2015" name="Data Brief">
        <title>Shoot transcriptome of the giant reed, Arundo donax.</title>
        <authorList>
            <person name="Barrero R.A."/>
            <person name="Guerrero F.D."/>
            <person name="Moolhuijzen P."/>
            <person name="Goolsby J.A."/>
            <person name="Tidwell J."/>
            <person name="Bellgard S.E."/>
            <person name="Bellgard M.I."/>
        </authorList>
    </citation>
    <scope>NUCLEOTIDE SEQUENCE</scope>
    <source>
        <tissue evidence="1">Shoot tissue taken approximately 20 cm above the soil surface</tissue>
    </source>
</reference>
<evidence type="ECO:0000313" key="1">
    <source>
        <dbReference type="EMBL" id="JAD38282.1"/>
    </source>
</evidence>
<name>A0A0A8ZTW7_ARUDO</name>
<reference evidence="1" key="1">
    <citation type="submission" date="2014-09" db="EMBL/GenBank/DDBJ databases">
        <authorList>
            <person name="Magalhaes I.L.F."/>
            <person name="Oliveira U."/>
            <person name="Santos F.R."/>
            <person name="Vidigal T.H.D.A."/>
            <person name="Brescovit A.D."/>
            <person name="Santos A.J."/>
        </authorList>
    </citation>
    <scope>NUCLEOTIDE SEQUENCE</scope>
    <source>
        <tissue evidence="1">Shoot tissue taken approximately 20 cm above the soil surface</tissue>
    </source>
</reference>
<proteinExistence type="predicted"/>
<sequence>MRPVACGAPWLHADCRRCLLNLLCEASPLNLSKQYLPGKKKLYVTVDCLPPLGWLKTWMVRRRACFQKYSIRTLVISWLFSQRRIVLWRLTMHRAVLQNVGNEGF</sequence>
<organism evidence="1">
    <name type="scientific">Arundo donax</name>
    <name type="common">Giant reed</name>
    <name type="synonym">Donax arundinaceus</name>
    <dbReference type="NCBI Taxonomy" id="35708"/>
    <lineage>
        <taxon>Eukaryota</taxon>
        <taxon>Viridiplantae</taxon>
        <taxon>Streptophyta</taxon>
        <taxon>Embryophyta</taxon>
        <taxon>Tracheophyta</taxon>
        <taxon>Spermatophyta</taxon>
        <taxon>Magnoliopsida</taxon>
        <taxon>Liliopsida</taxon>
        <taxon>Poales</taxon>
        <taxon>Poaceae</taxon>
        <taxon>PACMAD clade</taxon>
        <taxon>Arundinoideae</taxon>
        <taxon>Arundineae</taxon>
        <taxon>Arundo</taxon>
    </lineage>
</organism>
<accession>A0A0A8ZTW7</accession>
<dbReference type="AlphaFoldDB" id="A0A0A8ZTW7"/>
<dbReference type="EMBL" id="GBRH01259613">
    <property type="protein sequence ID" value="JAD38282.1"/>
    <property type="molecule type" value="Transcribed_RNA"/>
</dbReference>